<organism evidence="3 4">
    <name type="scientific">Candidatus Ozemobacter sibiricus</name>
    <dbReference type="NCBI Taxonomy" id="2268124"/>
    <lineage>
        <taxon>Bacteria</taxon>
        <taxon>Candidatus Ozemobacteria</taxon>
        <taxon>Candidatus Ozemobacterales</taxon>
        <taxon>Candidatus Ozemobacteraceae</taxon>
        <taxon>Candidatus Ozemobacter</taxon>
    </lineage>
</organism>
<dbReference type="Pfam" id="PF01266">
    <property type="entry name" value="DAO"/>
    <property type="match status" value="1"/>
</dbReference>
<dbReference type="Gene3D" id="3.50.50.60">
    <property type="entry name" value="FAD/NAD(P)-binding domain"/>
    <property type="match status" value="1"/>
</dbReference>
<sequence length="380" mass="42270">MKTRFDAIIIGGGILGVSTAYELAKAGLKDVCVIERHYLASGSTGRCGGGFRQQWSTEANTRLAMASVKRLEGIEEELGYQTEFFQGGYLILAHSDEDVEQFNKNVAMQQRLGLGVKTVTPDEAREIVPFLDQTKIKMATWCPTDGHISPFLLTQAYANAARRLGVEIHLWTTVTGLMKKSNTFFVMTDKGPYECQKLFNCAGSFARSIGEMLNVEIPVDPYRHEILVTEPVERLWNPMVISFGVGLYSRQEKNGGVVMGMGDPNEPVGTYVGSSMHFMYEMSRRFTTLFPKLSGLRIVRQWAGLYEMTADAQPILGPVDEVENFYQANGFSGHGLMLAPAVSQLLAELVTTGKTSMPIDDLHVRRFRGARTFHREKSVV</sequence>
<dbReference type="InterPro" id="IPR006076">
    <property type="entry name" value="FAD-dep_OxRdtase"/>
</dbReference>
<dbReference type="AlphaFoldDB" id="A0A367ZIW0"/>
<evidence type="ECO:0000313" key="4">
    <source>
        <dbReference type="Proteomes" id="UP000252355"/>
    </source>
</evidence>
<gene>
    <name evidence="3" type="ORF">OZSIB_1840</name>
</gene>
<dbReference type="PANTHER" id="PTHR13847">
    <property type="entry name" value="SARCOSINE DEHYDROGENASE-RELATED"/>
    <property type="match status" value="1"/>
</dbReference>
<dbReference type="EMBL" id="QOQW01000028">
    <property type="protein sequence ID" value="RCK78064.1"/>
    <property type="molecule type" value="Genomic_DNA"/>
</dbReference>
<evidence type="ECO:0000259" key="2">
    <source>
        <dbReference type="Pfam" id="PF01266"/>
    </source>
</evidence>
<dbReference type="InterPro" id="IPR036188">
    <property type="entry name" value="FAD/NAD-bd_sf"/>
</dbReference>
<dbReference type="GO" id="GO:0005737">
    <property type="term" value="C:cytoplasm"/>
    <property type="evidence" value="ECO:0007669"/>
    <property type="project" value="TreeGrafter"/>
</dbReference>
<dbReference type="Proteomes" id="UP000252355">
    <property type="component" value="Unassembled WGS sequence"/>
</dbReference>
<accession>A0A367ZIW0</accession>
<comment type="caution">
    <text evidence="3">The sequence shown here is derived from an EMBL/GenBank/DDBJ whole genome shotgun (WGS) entry which is preliminary data.</text>
</comment>
<dbReference type="SUPFAM" id="SSF51905">
    <property type="entry name" value="FAD/NAD(P)-binding domain"/>
    <property type="match status" value="1"/>
</dbReference>
<dbReference type="GO" id="GO:0016491">
    <property type="term" value="F:oxidoreductase activity"/>
    <property type="evidence" value="ECO:0007669"/>
    <property type="project" value="UniProtKB-KW"/>
</dbReference>
<dbReference type="SUPFAM" id="SSF54373">
    <property type="entry name" value="FAD-linked reductases, C-terminal domain"/>
    <property type="match status" value="1"/>
</dbReference>
<evidence type="ECO:0000256" key="1">
    <source>
        <dbReference type="ARBA" id="ARBA00023002"/>
    </source>
</evidence>
<keyword evidence="1" id="KW-0560">Oxidoreductase</keyword>
<protein>
    <submittedName>
        <fullName evidence="3">Sarcosine oxidase, subunit beta</fullName>
    </submittedName>
</protein>
<dbReference type="PANTHER" id="PTHR13847:SF287">
    <property type="entry name" value="FAD-DEPENDENT OXIDOREDUCTASE DOMAIN-CONTAINING PROTEIN 1"/>
    <property type="match status" value="1"/>
</dbReference>
<feature type="domain" description="FAD dependent oxidoreductase" evidence="2">
    <location>
        <begin position="6"/>
        <end position="349"/>
    </location>
</feature>
<reference evidence="3 4" key="1">
    <citation type="submission" date="2018-05" db="EMBL/GenBank/DDBJ databases">
        <title>A metagenomic window into the 2 km-deep terrestrial subsurface aquifer revealed taxonomically and functionally diverse microbial community comprising novel uncultured bacterial lineages.</title>
        <authorList>
            <person name="Kadnikov V.V."/>
            <person name="Mardanov A.V."/>
            <person name="Beletsky A.V."/>
            <person name="Banks D."/>
            <person name="Pimenov N.V."/>
            <person name="Frank Y.A."/>
            <person name="Karnachuk O.V."/>
            <person name="Ravin N.V."/>
        </authorList>
    </citation>
    <scope>NUCLEOTIDE SEQUENCE [LARGE SCALE GENOMIC DNA]</scope>
    <source>
        <strain evidence="3">BY5</strain>
    </source>
</reference>
<dbReference type="Gene3D" id="3.30.9.10">
    <property type="entry name" value="D-Amino Acid Oxidase, subunit A, domain 2"/>
    <property type="match status" value="1"/>
</dbReference>
<name>A0A367ZIW0_9BACT</name>
<proteinExistence type="predicted"/>
<evidence type="ECO:0000313" key="3">
    <source>
        <dbReference type="EMBL" id="RCK78064.1"/>
    </source>
</evidence>